<dbReference type="SUPFAM" id="SSF52540">
    <property type="entry name" value="P-loop containing nucleoside triphosphate hydrolases"/>
    <property type="match status" value="1"/>
</dbReference>
<accession>X1HGY6</accession>
<dbReference type="EMBL" id="BARU01022116">
    <property type="protein sequence ID" value="GAH53079.1"/>
    <property type="molecule type" value="Genomic_DNA"/>
</dbReference>
<dbReference type="InterPro" id="IPR015854">
    <property type="entry name" value="ABC_transpr_LolD-like"/>
</dbReference>
<evidence type="ECO:0008006" key="3">
    <source>
        <dbReference type="Google" id="ProtNLM"/>
    </source>
</evidence>
<comment type="similarity">
    <text evidence="1">Belongs to the ABC transporter superfamily.</text>
</comment>
<dbReference type="GO" id="GO:0022857">
    <property type="term" value="F:transmembrane transporter activity"/>
    <property type="evidence" value="ECO:0007669"/>
    <property type="project" value="TreeGrafter"/>
</dbReference>
<dbReference type="InterPro" id="IPR027417">
    <property type="entry name" value="P-loop_NTPase"/>
</dbReference>
<dbReference type="AlphaFoldDB" id="X1HGY6"/>
<name>X1HGY6_9ZZZZ</name>
<feature type="non-terminal residue" evidence="2">
    <location>
        <position position="1"/>
    </location>
</feature>
<proteinExistence type="inferred from homology"/>
<dbReference type="Gene3D" id="3.40.50.300">
    <property type="entry name" value="P-loop containing nucleotide triphosphate hydrolases"/>
    <property type="match status" value="1"/>
</dbReference>
<dbReference type="PANTHER" id="PTHR24220">
    <property type="entry name" value="IMPORT ATP-BINDING PROTEIN"/>
    <property type="match status" value="1"/>
</dbReference>
<sequence>ALINRPKLVLADEPTGSLDRESSDNLGQLLIKLNKEEAVTLIVVTHSIELARLMDKVFNLRNGKLEL</sequence>
<reference evidence="2" key="1">
    <citation type="journal article" date="2014" name="Front. Microbiol.">
        <title>High frequency of phylogenetically diverse reductive dehalogenase-homologous genes in deep subseafloor sedimentary metagenomes.</title>
        <authorList>
            <person name="Kawai M."/>
            <person name="Futagami T."/>
            <person name="Toyoda A."/>
            <person name="Takaki Y."/>
            <person name="Nishi S."/>
            <person name="Hori S."/>
            <person name="Arai W."/>
            <person name="Tsubouchi T."/>
            <person name="Morono Y."/>
            <person name="Uchiyama I."/>
            <person name="Ito T."/>
            <person name="Fujiyama A."/>
            <person name="Inagaki F."/>
            <person name="Takami H."/>
        </authorList>
    </citation>
    <scope>NUCLEOTIDE SEQUENCE</scope>
    <source>
        <strain evidence="2">Expedition CK06-06</strain>
    </source>
</reference>
<dbReference type="PANTHER" id="PTHR24220:SF689">
    <property type="entry name" value="LIPOPROTEIN-RELEASING SYSTEM ATP-BINDING PROTEIN LOLD"/>
    <property type="match status" value="1"/>
</dbReference>
<evidence type="ECO:0000256" key="1">
    <source>
        <dbReference type="ARBA" id="ARBA00005417"/>
    </source>
</evidence>
<dbReference type="GO" id="GO:0005886">
    <property type="term" value="C:plasma membrane"/>
    <property type="evidence" value="ECO:0007669"/>
    <property type="project" value="TreeGrafter"/>
</dbReference>
<comment type="caution">
    <text evidence="2">The sequence shown here is derived from an EMBL/GenBank/DDBJ whole genome shotgun (WGS) entry which is preliminary data.</text>
</comment>
<organism evidence="2">
    <name type="scientific">marine sediment metagenome</name>
    <dbReference type="NCBI Taxonomy" id="412755"/>
    <lineage>
        <taxon>unclassified sequences</taxon>
        <taxon>metagenomes</taxon>
        <taxon>ecological metagenomes</taxon>
    </lineage>
</organism>
<gene>
    <name evidence="2" type="ORF">S03H2_36075</name>
</gene>
<protein>
    <recommendedName>
        <fullName evidence="3">ABC transporter domain-containing protein</fullName>
    </recommendedName>
</protein>
<evidence type="ECO:0000313" key="2">
    <source>
        <dbReference type="EMBL" id="GAH53079.1"/>
    </source>
</evidence>